<comment type="caution">
    <text evidence="2">The sequence shown here is derived from an EMBL/GenBank/DDBJ whole genome shotgun (WGS) entry which is preliminary data.</text>
</comment>
<feature type="signal peptide" evidence="1">
    <location>
        <begin position="1"/>
        <end position="18"/>
    </location>
</feature>
<keyword evidence="2" id="KW-0449">Lipoprotein</keyword>
<dbReference type="RefSeq" id="WP_129252470.1">
    <property type="nucleotide sequence ID" value="NZ_SAXA01000001.1"/>
</dbReference>
<gene>
    <name evidence="2" type="primary">gldB</name>
    <name evidence="2" type="ORF">EO244_02175</name>
</gene>
<name>A0A4Q1JQI4_9BACT</name>
<dbReference type="Proteomes" id="UP000289703">
    <property type="component" value="Unassembled WGS sequence"/>
</dbReference>
<protein>
    <submittedName>
        <fullName evidence="2">Gliding motility lipoprotein GldB</fullName>
    </submittedName>
</protein>
<evidence type="ECO:0000313" key="3">
    <source>
        <dbReference type="Proteomes" id="UP000289703"/>
    </source>
</evidence>
<dbReference type="EMBL" id="SAXA01000001">
    <property type="protein sequence ID" value="RXQ97712.1"/>
    <property type="molecule type" value="Genomic_DNA"/>
</dbReference>
<dbReference type="InterPro" id="IPR019853">
    <property type="entry name" value="GldB-like"/>
</dbReference>
<organism evidence="2 3">
    <name type="scientific">Ancylomarina salipaludis</name>
    <dbReference type="NCBI Taxonomy" id="2501299"/>
    <lineage>
        <taxon>Bacteria</taxon>
        <taxon>Pseudomonadati</taxon>
        <taxon>Bacteroidota</taxon>
        <taxon>Bacteroidia</taxon>
        <taxon>Marinilabiliales</taxon>
        <taxon>Marinifilaceae</taxon>
        <taxon>Ancylomarina</taxon>
    </lineage>
</organism>
<dbReference type="AlphaFoldDB" id="A0A4Q1JQI4"/>
<accession>A0A4Q1JQI4</accession>
<proteinExistence type="predicted"/>
<dbReference type="NCBIfam" id="TIGR03514">
    <property type="entry name" value="GldB_lipo"/>
    <property type="match status" value="1"/>
</dbReference>
<dbReference type="PROSITE" id="PS51257">
    <property type="entry name" value="PROKAR_LIPOPROTEIN"/>
    <property type="match status" value="1"/>
</dbReference>
<feature type="chain" id="PRO_5020489509" evidence="1">
    <location>
        <begin position="19"/>
        <end position="332"/>
    </location>
</feature>
<keyword evidence="1" id="KW-0732">Signal</keyword>
<dbReference type="Pfam" id="PF25594">
    <property type="entry name" value="GldB_lipo"/>
    <property type="match status" value="1"/>
</dbReference>
<evidence type="ECO:0000256" key="1">
    <source>
        <dbReference type="SAM" id="SignalP"/>
    </source>
</evidence>
<keyword evidence="3" id="KW-1185">Reference proteome</keyword>
<sequence length="332" mass="38345">MRRLALCMLLGLACVFVACQSNKLKVDVSNIELDIKIDRFEKDLFALKKDGSFNELKEKYPKVLKLYSEKVIGLGQLEDPNFPLYLNKFLNDSTMNLVADRIDSVFPNLDSQEKELTEGFKHLKYYYPNKTIPKLFSQLSGFNQSIVVDEGLIGVSLDKYLGKDCDFYAFLSRPVYLRENMSPDRIAQDILLAYGLTEFPFKAKAQNLMEQMIYQGKILYFLQALMPEKAEYDIMKYSPEDLQWCVNNETLVWAFLIEQKHLFSTESSMLRNYIHDAPFTTGMPQESPGRIGTWIGLQIVKSYMTKHLEISLQDLMANNDYAAILRESAYQP</sequence>
<evidence type="ECO:0000313" key="2">
    <source>
        <dbReference type="EMBL" id="RXQ97712.1"/>
    </source>
</evidence>
<dbReference type="OrthoDB" id="976022at2"/>
<reference evidence="2 3" key="1">
    <citation type="submission" date="2019-01" db="EMBL/GenBank/DDBJ databases">
        <title>Ancylomarina salipaludis sp. nov., isolated from a salt marsh.</title>
        <authorList>
            <person name="Yoon J.-H."/>
        </authorList>
    </citation>
    <scope>NUCLEOTIDE SEQUENCE [LARGE SCALE GENOMIC DNA]</scope>
    <source>
        <strain evidence="2 3">SHSM-M15</strain>
    </source>
</reference>